<dbReference type="Pfam" id="PF05406">
    <property type="entry name" value="WGR"/>
    <property type="match status" value="1"/>
</dbReference>
<comment type="caution">
    <text evidence="2">The sequence shown here is derived from an EMBL/GenBank/DDBJ whole genome shotgun (WGS) entry which is preliminary data.</text>
</comment>
<reference evidence="2 3" key="1">
    <citation type="submission" date="2020-04" db="EMBL/GenBank/DDBJ databases">
        <title>Donghicola sp., a member of the Rhodobacteraceae family isolated from mangrove forest in Thailand.</title>
        <authorList>
            <person name="Charoenyingcharoen P."/>
            <person name="Yukphan P."/>
        </authorList>
    </citation>
    <scope>NUCLEOTIDE SEQUENCE [LARGE SCALE GENOMIC DNA]</scope>
    <source>
        <strain evidence="2 3">B5-SW-15</strain>
    </source>
</reference>
<dbReference type="Proteomes" id="UP000592216">
    <property type="component" value="Unassembled WGS sequence"/>
</dbReference>
<protein>
    <submittedName>
        <fullName evidence="2">WGR domain-containing protein</fullName>
    </submittedName>
</protein>
<dbReference type="SMART" id="SM00773">
    <property type="entry name" value="WGR"/>
    <property type="match status" value="1"/>
</dbReference>
<sequence>MPQSPAPLHLTRRDPSCNMSRFYALSIEPTLFGEVMLIRTWGRIGSNGQMKLQTFSQLEEASAALNELRRQKLKRGYRAEGDIADAQFSDVAR</sequence>
<dbReference type="AlphaFoldDB" id="A0A850Q915"/>
<accession>A0A850Q915</accession>
<dbReference type="InterPro" id="IPR049809">
    <property type="entry name" value="YehF/YfeS-like_WGR"/>
</dbReference>
<dbReference type="EMBL" id="JABCJE010000014">
    <property type="protein sequence ID" value="NVO25404.1"/>
    <property type="molecule type" value="Genomic_DNA"/>
</dbReference>
<dbReference type="InterPro" id="IPR008893">
    <property type="entry name" value="WGR_domain"/>
</dbReference>
<dbReference type="InterPro" id="IPR036930">
    <property type="entry name" value="WGR_dom_sf"/>
</dbReference>
<feature type="domain" description="WGR" evidence="1">
    <location>
        <begin position="1"/>
        <end position="93"/>
    </location>
</feature>
<proteinExistence type="predicted"/>
<dbReference type="PROSITE" id="PS51977">
    <property type="entry name" value="WGR"/>
    <property type="match status" value="1"/>
</dbReference>
<evidence type="ECO:0000313" key="2">
    <source>
        <dbReference type="EMBL" id="NVO25404.1"/>
    </source>
</evidence>
<dbReference type="SUPFAM" id="SSF142921">
    <property type="entry name" value="WGR domain-like"/>
    <property type="match status" value="1"/>
</dbReference>
<evidence type="ECO:0000313" key="3">
    <source>
        <dbReference type="Proteomes" id="UP000592216"/>
    </source>
</evidence>
<dbReference type="RefSeq" id="WP_177158938.1">
    <property type="nucleotide sequence ID" value="NZ_JABCJE010000014.1"/>
</dbReference>
<gene>
    <name evidence="2" type="ORF">HJ536_18770</name>
</gene>
<dbReference type="CDD" id="cd07996">
    <property type="entry name" value="WGR_MMR_like"/>
    <property type="match status" value="1"/>
</dbReference>
<evidence type="ECO:0000259" key="1">
    <source>
        <dbReference type="PROSITE" id="PS51977"/>
    </source>
</evidence>
<organism evidence="2 3">
    <name type="scientific">Donghicola mangrovi</name>
    <dbReference type="NCBI Taxonomy" id="2729614"/>
    <lineage>
        <taxon>Bacteria</taxon>
        <taxon>Pseudomonadati</taxon>
        <taxon>Pseudomonadota</taxon>
        <taxon>Alphaproteobacteria</taxon>
        <taxon>Rhodobacterales</taxon>
        <taxon>Roseobacteraceae</taxon>
        <taxon>Donghicola</taxon>
    </lineage>
</organism>
<dbReference type="Gene3D" id="2.20.140.10">
    <property type="entry name" value="WGR domain"/>
    <property type="match status" value="1"/>
</dbReference>
<name>A0A850Q915_9RHOB</name>